<dbReference type="InterPro" id="IPR011761">
    <property type="entry name" value="ATP-grasp"/>
</dbReference>
<sequence>MAPVTDSAHDMLHSERRSLDAIFRPSRVAVIGATEKAGSVGRTILWNLISNPFGGTVFPVNPKRPSVLGIKAYPNVGALPEPADLAVVVTPAATVPGIIGECADAGVKGAIVISAGFKECGAEGVEMERQILAQARRGHVRVIGPNCLGVMSPITGLNATFASAMARPGNVGFISQSGALCTAILDWSFRTEVGFSHFISVGSMVDVGWGDLIDYLGDDARTQSIVIYMESIGDARAFLSAAREVALTKPIIVIKAGRTAQAAQAAASHTGALTGSDDALDAAFRRCGVLRVSTIAELFYMAEVLAKQPRPKGPRLTILTNAGGPGVLATDALITSGGELARPSEGTVEALNGLLPPHWSHNNPIDILGDADPERYAKALEIAAQDPNSDGLLVVLTPQDMTDPTQTAERLKPYAKSTGKPILASWMGGANVAAGEMILNRANIPSFPYPDTAARVFTYMWRYSYNLRSLYETPALAGDADERAPDRARAEEMIQAVRRSGRAILTEVESKQLLAAYGIPTVETRVALDEADAVRCAEGIGYPVVLKLFSETLTHKTDVGGVRLNLCDAGAVRDAFRGIEASVRERAGAGHFLGVTVQPMVKLEGYELIVGSSLDPQFGPVLLFGSGGQLVEVFRDRALALPPLNTTLARRMMEQTRIFRALQGVRGRPGVDLAAIEQVLVRFSQLAAEQRWIKEVDINPLLASPGRLLALDARVVVHGPEVDEGDLPRPPIRPYPIQYVQSWTMKDGASVTLRPIRPEDEPLIVKFHETLSERSVYFRYFHAMKLSQRVSHERLTRICFIDYDREMALVAERKNPETGAREVVGVGRLTKLRGADEAEFAILVSDAFQGRGLGTELLRVLLRVGRDERLRRITAIILPENRDMQRVSERLGFRLRHVPEEQVVRAEMEL</sequence>
<comment type="similarity">
    <text evidence="4">In the N-terminal section; belongs to the acetate CoA ligase alpha subunit family.</text>
</comment>
<dbReference type="SMART" id="SM00881">
    <property type="entry name" value="CoA_binding"/>
    <property type="match status" value="1"/>
</dbReference>
<dbReference type="SUPFAM" id="SSF55729">
    <property type="entry name" value="Acyl-CoA N-acyltransferases (Nat)"/>
    <property type="match status" value="1"/>
</dbReference>
<dbReference type="Gene3D" id="3.40.50.261">
    <property type="entry name" value="Succinyl-CoA synthetase domains"/>
    <property type="match status" value="2"/>
</dbReference>
<dbReference type="GO" id="GO:0046872">
    <property type="term" value="F:metal ion binding"/>
    <property type="evidence" value="ECO:0007669"/>
    <property type="project" value="InterPro"/>
</dbReference>
<dbReference type="PANTHER" id="PTHR43334">
    <property type="entry name" value="ACETATE--COA LIGASE [ADP-FORMING]"/>
    <property type="match status" value="1"/>
</dbReference>
<evidence type="ECO:0000256" key="2">
    <source>
        <dbReference type="ARBA" id="ARBA00022741"/>
    </source>
</evidence>
<evidence type="ECO:0000256" key="1">
    <source>
        <dbReference type="ARBA" id="ARBA00022598"/>
    </source>
</evidence>
<accession>A0A1F6D5N9</accession>
<dbReference type="Pfam" id="PF19045">
    <property type="entry name" value="Ligase_CoA_2"/>
    <property type="match status" value="1"/>
</dbReference>
<evidence type="ECO:0000259" key="7">
    <source>
        <dbReference type="PROSITE" id="PS51186"/>
    </source>
</evidence>
<feature type="domain" description="N-acetyltransferase" evidence="7">
    <location>
        <begin position="751"/>
        <end position="910"/>
    </location>
</feature>
<protein>
    <submittedName>
        <fullName evidence="8">Acetyl CoA synthetase subunit alpha</fullName>
    </submittedName>
</protein>
<dbReference type="Gene3D" id="3.40.630.30">
    <property type="match status" value="1"/>
</dbReference>
<dbReference type="Proteomes" id="UP000178606">
    <property type="component" value="Unassembled WGS sequence"/>
</dbReference>
<dbReference type="PANTHER" id="PTHR43334:SF1">
    <property type="entry name" value="3-HYDROXYPROPIONATE--COA LIGASE [ADP-FORMING]"/>
    <property type="match status" value="1"/>
</dbReference>
<gene>
    <name evidence="8" type="ORF">A3F84_22195</name>
</gene>
<dbReference type="AlphaFoldDB" id="A0A1F6D5N9"/>
<keyword evidence="2 5" id="KW-0547">Nucleotide-binding</keyword>
<keyword evidence="3 5" id="KW-0067">ATP-binding</keyword>
<dbReference type="InterPro" id="IPR013815">
    <property type="entry name" value="ATP_grasp_subdomain_1"/>
</dbReference>
<evidence type="ECO:0000256" key="4">
    <source>
        <dbReference type="ARBA" id="ARBA00060888"/>
    </source>
</evidence>
<feature type="domain" description="ATP-grasp" evidence="6">
    <location>
        <begin position="511"/>
        <end position="547"/>
    </location>
</feature>
<dbReference type="InterPro" id="IPR003781">
    <property type="entry name" value="CoA-bd"/>
</dbReference>
<dbReference type="InterPro" id="IPR016181">
    <property type="entry name" value="Acyl_CoA_acyltransferase"/>
</dbReference>
<evidence type="ECO:0000313" key="9">
    <source>
        <dbReference type="Proteomes" id="UP000178606"/>
    </source>
</evidence>
<dbReference type="GO" id="GO:0016747">
    <property type="term" value="F:acyltransferase activity, transferring groups other than amino-acyl groups"/>
    <property type="evidence" value="ECO:0007669"/>
    <property type="project" value="InterPro"/>
</dbReference>
<dbReference type="CDD" id="cd04301">
    <property type="entry name" value="NAT_SF"/>
    <property type="match status" value="1"/>
</dbReference>
<dbReference type="EMBL" id="MFKF01000034">
    <property type="protein sequence ID" value="OGG56342.1"/>
    <property type="molecule type" value="Genomic_DNA"/>
</dbReference>
<dbReference type="Gene3D" id="3.40.50.720">
    <property type="entry name" value="NAD(P)-binding Rossmann-like Domain"/>
    <property type="match status" value="1"/>
</dbReference>
<dbReference type="Pfam" id="PF13380">
    <property type="entry name" value="CoA_binding_2"/>
    <property type="match status" value="1"/>
</dbReference>
<comment type="caution">
    <text evidence="8">The sequence shown here is derived from an EMBL/GenBank/DDBJ whole genome shotgun (WGS) entry which is preliminary data.</text>
</comment>
<dbReference type="Gene3D" id="3.30.1490.20">
    <property type="entry name" value="ATP-grasp fold, A domain"/>
    <property type="match status" value="1"/>
</dbReference>
<proteinExistence type="inferred from homology"/>
<dbReference type="SUPFAM" id="SSF56059">
    <property type="entry name" value="Glutathione synthetase ATP-binding domain-like"/>
    <property type="match status" value="1"/>
</dbReference>
<evidence type="ECO:0000259" key="6">
    <source>
        <dbReference type="PROSITE" id="PS50975"/>
    </source>
</evidence>
<dbReference type="Pfam" id="PF13302">
    <property type="entry name" value="Acetyltransf_3"/>
    <property type="match status" value="1"/>
</dbReference>
<dbReference type="InterPro" id="IPR043938">
    <property type="entry name" value="Ligase_CoA_dom"/>
</dbReference>
<evidence type="ECO:0000313" key="8">
    <source>
        <dbReference type="EMBL" id="OGG56342.1"/>
    </source>
</evidence>
<evidence type="ECO:0000256" key="5">
    <source>
        <dbReference type="PROSITE-ProRule" id="PRU00409"/>
    </source>
</evidence>
<dbReference type="InterPro" id="IPR051538">
    <property type="entry name" value="Acyl-CoA_Synth/Transferase"/>
</dbReference>
<organism evidence="8 9">
    <name type="scientific">Handelsmanbacteria sp. (strain RIFCSPLOWO2_12_FULL_64_10)</name>
    <dbReference type="NCBI Taxonomy" id="1817868"/>
    <lineage>
        <taxon>Bacteria</taxon>
        <taxon>Candidatus Handelsmaniibacteriota</taxon>
    </lineage>
</organism>
<dbReference type="InterPro" id="IPR036291">
    <property type="entry name" value="NAD(P)-bd_dom_sf"/>
</dbReference>
<dbReference type="Pfam" id="PF13607">
    <property type="entry name" value="Succ_CoA_lig"/>
    <property type="match status" value="1"/>
</dbReference>
<dbReference type="SUPFAM" id="SSF51735">
    <property type="entry name" value="NAD(P)-binding Rossmann-fold domains"/>
    <property type="match status" value="1"/>
</dbReference>
<dbReference type="GO" id="GO:0005524">
    <property type="term" value="F:ATP binding"/>
    <property type="evidence" value="ECO:0007669"/>
    <property type="project" value="UniProtKB-UniRule"/>
</dbReference>
<dbReference type="SUPFAM" id="SSF52210">
    <property type="entry name" value="Succinyl-CoA synthetase domains"/>
    <property type="match status" value="2"/>
</dbReference>
<dbReference type="InterPro" id="IPR016102">
    <property type="entry name" value="Succinyl-CoA_synth-like"/>
</dbReference>
<reference evidence="8 9" key="1">
    <citation type="journal article" date="2016" name="Nat. Commun.">
        <title>Thousands of microbial genomes shed light on interconnected biogeochemical processes in an aquifer system.</title>
        <authorList>
            <person name="Anantharaman K."/>
            <person name="Brown C.T."/>
            <person name="Hug L.A."/>
            <person name="Sharon I."/>
            <person name="Castelle C.J."/>
            <person name="Probst A.J."/>
            <person name="Thomas B.C."/>
            <person name="Singh A."/>
            <person name="Wilkins M.J."/>
            <person name="Karaoz U."/>
            <person name="Brodie E.L."/>
            <person name="Williams K.H."/>
            <person name="Hubbard S.S."/>
            <person name="Banfield J.F."/>
        </authorList>
    </citation>
    <scope>NUCLEOTIDE SEQUENCE [LARGE SCALE GENOMIC DNA]</scope>
    <source>
        <strain evidence="9">RIFCSPLOWO2_12_FULL_64_10</strain>
    </source>
</reference>
<dbReference type="InterPro" id="IPR032875">
    <property type="entry name" value="Succ_CoA_lig_flav_dom"/>
</dbReference>
<dbReference type="GO" id="GO:0043758">
    <property type="term" value="F:acetate-CoA ligase (ADP-forming) activity"/>
    <property type="evidence" value="ECO:0007669"/>
    <property type="project" value="InterPro"/>
</dbReference>
<evidence type="ECO:0000256" key="3">
    <source>
        <dbReference type="ARBA" id="ARBA00022840"/>
    </source>
</evidence>
<name>A0A1F6D5N9_HANXR</name>
<dbReference type="FunFam" id="3.30.1490.20:FF:000020">
    <property type="entry name" value="Protein lysine acetyltransferase"/>
    <property type="match status" value="1"/>
</dbReference>
<dbReference type="PROSITE" id="PS50975">
    <property type="entry name" value="ATP_GRASP"/>
    <property type="match status" value="1"/>
</dbReference>
<dbReference type="PROSITE" id="PS51186">
    <property type="entry name" value="GNAT"/>
    <property type="match status" value="1"/>
</dbReference>
<dbReference type="InterPro" id="IPR000182">
    <property type="entry name" value="GNAT_dom"/>
</dbReference>
<dbReference type="Pfam" id="PF13549">
    <property type="entry name" value="ATP-grasp_5"/>
    <property type="match status" value="1"/>
</dbReference>
<keyword evidence="1" id="KW-0436">Ligase</keyword>
<dbReference type="Gene3D" id="3.30.470.20">
    <property type="entry name" value="ATP-grasp fold, B domain"/>
    <property type="match status" value="1"/>
</dbReference>